<sequence length="204" mass="22837">MVDHKVCAVILAAGTSSRMGTTKQLLKIDGKILLERVLEQVLLHPFEKVVVVLGHQSKEIKESMKITSKKVSWIYNSNYRLGQSTSFLTGLEHIDSACPSVVFFLSDQPFIKNATVTNVINEGRRRVKVNSAPFVVRPYYDQKPGHPIFWGNIKDVDFSRLTGDLGGRGILSSVKKVKLIVNDAGILFDIDTPEDYHRALQERG</sequence>
<evidence type="ECO:0000259" key="1">
    <source>
        <dbReference type="Pfam" id="PF12804"/>
    </source>
</evidence>
<dbReference type="AlphaFoldDB" id="A0A0B0IP21"/>
<dbReference type="InterPro" id="IPR025877">
    <property type="entry name" value="MobA-like_NTP_Trfase"/>
</dbReference>
<accession>A0A0B0IP21</accession>
<evidence type="ECO:0000313" key="3">
    <source>
        <dbReference type="Proteomes" id="UP000030832"/>
    </source>
</evidence>
<reference evidence="2 3" key="1">
    <citation type="submission" date="2014-09" db="EMBL/GenBank/DDBJ databases">
        <title>Genome sequencing and annotation of Bacillus Okhensis strain Kh10-101T.</title>
        <authorList>
            <person name="Prakash J.S."/>
        </authorList>
    </citation>
    <scope>NUCLEOTIDE SEQUENCE [LARGE SCALE GENOMIC DNA]</scope>
    <source>
        <strain evidence="3">Kh10-101T</strain>
    </source>
</reference>
<dbReference type="STRING" id="333138.LQ50_03910"/>
<protein>
    <recommendedName>
        <fullName evidence="1">MobA-like NTP transferase domain-containing protein</fullName>
    </recommendedName>
</protein>
<dbReference type="SUPFAM" id="SSF53448">
    <property type="entry name" value="Nucleotide-diphospho-sugar transferases"/>
    <property type="match status" value="1"/>
</dbReference>
<organism evidence="2 3">
    <name type="scientific">Halalkalibacter okhensis</name>
    <dbReference type="NCBI Taxonomy" id="333138"/>
    <lineage>
        <taxon>Bacteria</taxon>
        <taxon>Bacillati</taxon>
        <taxon>Bacillota</taxon>
        <taxon>Bacilli</taxon>
        <taxon>Bacillales</taxon>
        <taxon>Bacillaceae</taxon>
        <taxon>Halalkalibacter</taxon>
    </lineage>
</organism>
<evidence type="ECO:0000313" key="2">
    <source>
        <dbReference type="EMBL" id="KHF41386.1"/>
    </source>
</evidence>
<dbReference type="PANTHER" id="PTHR43777:SF1">
    <property type="entry name" value="MOLYBDENUM COFACTOR CYTIDYLYLTRANSFERASE"/>
    <property type="match status" value="1"/>
</dbReference>
<proteinExistence type="predicted"/>
<name>A0A0B0IP21_9BACI</name>
<dbReference type="PANTHER" id="PTHR43777">
    <property type="entry name" value="MOLYBDENUM COFACTOR CYTIDYLYLTRANSFERASE"/>
    <property type="match status" value="1"/>
</dbReference>
<feature type="domain" description="MobA-like NTP transferase" evidence="1">
    <location>
        <begin position="8"/>
        <end position="174"/>
    </location>
</feature>
<dbReference type="Proteomes" id="UP000030832">
    <property type="component" value="Unassembled WGS sequence"/>
</dbReference>
<comment type="caution">
    <text evidence="2">The sequence shown here is derived from an EMBL/GenBank/DDBJ whole genome shotgun (WGS) entry which is preliminary data.</text>
</comment>
<keyword evidence="3" id="KW-1185">Reference proteome</keyword>
<dbReference type="Pfam" id="PF12804">
    <property type="entry name" value="NTP_transf_3"/>
    <property type="match status" value="1"/>
</dbReference>
<dbReference type="EMBL" id="JRJU01000003">
    <property type="protein sequence ID" value="KHF41386.1"/>
    <property type="molecule type" value="Genomic_DNA"/>
</dbReference>
<dbReference type="Gene3D" id="3.90.550.10">
    <property type="entry name" value="Spore Coat Polysaccharide Biosynthesis Protein SpsA, Chain A"/>
    <property type="match status" value="1"/>
</dbReference>
<dbReference type="CDD" id="cd04182">
    <property type="entry name" value="GT_2_like_f"/>
    <property type="match status" value="1"/>
</dbReference>
<dbReference type="eggNOG" id="COG2068">
    <property type="taxonomic scope" value="Bacteria"/>
</dbReference>
<dbReference type="GO" id="GO:0016779">
    <property type="term" value="F:nucleotidyltransferase activity"/>
    <property type="evidence" value="ECO:0007669"/>
    <property type="project" value="UniProtKB-ARBA"/>
</dbReference>
<dbReference type="InterPro" id="IPR029044">
    <property type="entry name" value="Nucleotide-diphossugar_trans"/>
</dbReference>
<gene>
    <name evidence="2" type="ORF">LQ50_03910</name>
</gene>